<dbReference type="PRINTS" id="PR00315">
    <property type="entry name" value="ELONGATNFCT"/>
</dbReference>
<dbReference type="InterPro" id="IPR009001">
    <property type="entry name" value="Transl_elong_EF1A/Init_IF2_C"/>
</dbReference>
<dbReference type="NCBIfam" id="TIGR00475">
    <property type="entry name" value="selB"/>
    <property type="match status" value="1"/>
</dbReference>
<dbReference type="InterPro" id="IPR015190">
    <property type="entry name" value="Elong_fac_SelB-wing-hlx_typ-2"/>
</dbReference>
<accession>A0A1H8Z8P4</accession>
<dbReference type="SUPFAM" id="SSF52540">
    <property type="entry name" value="P-loop containing nucleoside triphosphate hydrolases"/>
    <property type="match status" value="1"/>
</dbReference>
<dbReference type="Pfam" id="PF09106">
    <property type="entry name" value="WHD_2nd_SelB"/>
    <property type="match status" value="1"/>
</dbReference>
<dbReference type="InterPro" id="IPR057335">
    <property type="entry name" value="Beta-barrel_SelB"/>
</dbReference>
<reference evidence="10 11" key="1">
    <citation type="submission" date="2016-10" db="EMBL/GenBank/DDBJ databases">
        <authorList>
            <person name="de Groot N.N."/>
        </authorList>
    </citation>
    <scope>NUCLEOTIDE SEQUENCE [LARGE SCALE GENOMIC DNA]</scope>
    <source>
        <strain evidence="10 11">DSM 21633</strain>
    </source>
</reference>
<dbReference type="Pfam" id="PF00009">
    <property type="entry name" value="GTP_EFTU"/>
    <property type="match status" value="1"/>
</dbReference>
<dbReference type="Gene3D" id="3.40.50.300">
    <property type="entry name" value="P-loop containing nucleotide triphosphate hydrolases"/>
    <property type="match status" value="1"/>
</dbReference>
<dbReference type="STRING" id="571933.SAMN05216362_101237"/>
<keyword evidence="4" id="KW-0547">Nucleotide-binding</keyword>
<dbReference type="Gene3D" id="1.10.10.10">
    <property type="entry name" value="Winged helix-like DNA-binding domain superfamily/Winged helix DNA-binding domain"/>
    <property type="match status" value="1"/>
</dbReference>
<dbReference type="Pfam" id="PF25461">
    <property type="entry name" value="Beta-barrel_SelB"/>
    <property type="match status" value="1"/>
</dbReference>
<dbReference type="InterPro" id="IPR004161">
    <property type="entry name" value="EFTu-like_2"/>
</dbReference>
<gene>
    <name evidence="10" type="ORF">SAMN05216362_101237</name>
</gene>
<sequence>MVAFSELDFIDSWCNDMKKRHFTIGMAGHIDHGKTELVKALTNIDTDRLKEEKERRISIELGYAPLFETDDLDVSIIDVPGHEKFIRQMIAGVTSIDLTILAIAADEGVMPQTLEHLDILNHLKVSNGIIVMTKITKADEELRNIVREDILEATKGTVFEGEPIFEVDSMTLNGIDPLKQNLLERLAKIEPKSHRGSLFLPVDQSFHLHGIGTIVRGTIANGSIDVDRPVYLMPEGKKVQIKSIHHFNHSVQSAFAGQRAAIALNNVELDEVKRGTVLTDYKWAKASDRIDIELNVSSLLQSTIKQRSPIKLHTGTSEVYGRIIFFDRHKLEPNSEIMYVQLQLDQSIYVMKDQRFILRRATPVELIGGGKIIDPFAEKHSHTQETIDVLKEKASFSPEEYALSLIEQQPGSTLNDLGELVTKENLHQLIHQKQVIKLENLLFTKQYIESIESSLVQILKTFHEQHPLLLGEDKSEIMSKLSLKTGEGKLLFDYFINQGLIKQNQHFISLNTFEVNLSSDQQRKLNSILDELKRDDLKVESIHHYLSHQKINDIDEWIKFLIQHNYIVSLTDELFVERNVFEDAIKRLRVETGDEFEVKEAKGVLELSRKYIIPFLEKLDKLQYTRRFENIRKWLVN</sequence>
<dbReference type="Gene3D" id="2.40.30.10">
    <property type="entry name" value="Translation factors"/>
    <property type="match status" value="1"/>
</dbReference>
<dbReference type="CDD" id="cd15491">
    <property type="entry name" value="selB_III"/>
    <property type="match status" value="1"/>
</dbReference>
<keyword evidence="11" id="KW-1185">Reference proteome</keyword>
<evidence type="ECO:0000256" key="5">
    <source>
        <dbReference type="ARBA" id="ARBA00022917"/>
    </source>
</evidence>
<evidence type="ECO:0000256" key="4">
    <source>
        <dbReference type="ARBA" id="ARBA00022741"/>
    </source>
</evidence>
<dbReference type="PANTHER" id="PTHR43721:SF22">
    <property type="entry name" value="ELONGATION FACTOR TU, MITOCHONDRIAL"/>
    <property type="match status" value="1"/>
</dbReference>
<dbReference type="AlphaFoldDB" id="A0A1H8Z8P4"/>
<evidence type="ECO:0000256" key="1">
    <source>
        <dbReference type="ARBA" id="ARBA00004496"/>
    </source>
</evidence>
<dbReference type="GO" id="GO:0005737">
    <property type="term" value="C:cytoplasm"/>
    <property type="evidence" value="ECO:0007669"/>
    <property type="project" value="UniProtKB-SubCell"/>
</dbReference>
<evidence type="ECO:0000259" key="9">
    <source>
        <dbReference type="PROSITE" id="PS51722"/>
    </source>
</evidence>
<dbReference type="SUPFAM" id="SSF50447">
    <property type="entry name" value="Translation proteins"/>
    <property type="match status" value="1"/>
</dbReference>
<dbReference type="PROSITE" id="PS51722">
    <property type="entry name" value="G_TR_2"/>
    <property type="match status" value="1"/>
</dbReference>
<dbReference type="InterPro" id="IPR036390">
    <property type="entry name" value="WH_DNA-bd_sf"/>
</dbReference>
<evidence type="ECO:0000313" key="11">
    <source>
        <dbReference type="Proteomes" id="UP000199427"/>
    </source>
</evidence>
<evidence type="ECO:0000256" key="8">
    <source>
        <dbReference type="ARBA" id="ARBA00031615"/>
    </source>
</evidence>
<dbReference type="InterPro" id="IPR027417">
    <property type="entry name" value="P-loop_NTPase"/>
</dbReference>
<keyword evidence="3" id="KW-0963">Cytoplasm</keyword>
<dbReference type="Proteomes" id="UP000199427">
    <property type="component" value="Unassembled WGS sequence"/>
</dbReference>
<dbReference type="InterPro" id="IPR004535">
    <property type="entry name" value="Transl_elong_SelB"/>
</dbReference>
<dbReference type="InterPro" id="IPR036388">
    <property type="entry name" value="WH-like_DNA-bd_sf"/>
</dbReference>
<keyword evidence="5" id="KW-0648">Protein biosynthesis</keyword>
<dbReference type="GO" id="GO:0001514">
    <property type="term" value="P:selenocysteine incorporation"/>
    <property type="evidence" value="ECO:0007669"/>
    <property type="project" value="InterPro"/>
</dbReference>
<comment type="function">
    <text evidence="7">Translation factor necessary for the incorporation of selenocysteine into proteins. It probably replaces EF-Tu for the insertion of selenocysteine directed by the UGA codon. SelB binds GTP and GDP.</text>
</comment>
<comment type="subcellular location">
    <subcellularLocation>
        <location evidence="1">Cytoplasm</location>
    </subcellularLocation>
</comment>
<name>A0A1H8Z8P4_9BACI</name>
<dbReference type="InterPro" id="IPR000795">
    <property type="entry name" value="T_Tr_GTP-bd_dom"/>
</dbReference>
<dbReference type="InterPro" id="IPR009000">
    <property type="entry name" value="Transl_B-barrel_sf"/>
</dbReference>
<protein>
    <recommendedName>
        <fullName evidence="2">Selenocysteine-specific elongation factor</fullName>
    </recommendedName>
    <alternativeName>
        <fullName evidence="8">SelB translation factor</fullName>
    </alternativeName>
</protein>
<dbReference type="SUPFAM" id="SSF50465">
    <property type="entry name" value="EF-Tu/eEF-1alpha/eIF2-gamma C-terminal domain"/>
    <property type="match status" value="1"/>
</dbReference>
<dbReference type="EMBL" id="FOES01000001">
    <property type="protein sequence ID" value="SEP60829.1"/>
    <property type="molecule type" value="Genomic_DNA"/>
</dbReference>
<feature type="domain" description="Tr-type G" evidence="9">
    <location>
        <begin position="19"/>
        <end position="192"/>
    </location>
</feature>
<proteinExistence type="predicted"/>
<dbReference type="GO" id="GO:0003924">
    <property type="term" value="F:GTPase activity"/>
    <property type="evidence" value="ECO:0007669"/>
    <property type="project" value="InterPro"/>
</dbReference>
<dbReference type="SUPFAM" id="SSF46785">
    <property type="entry name" value="Winged helix' DNA-binding domain"/>
    <property type="match status" value="2"/>
</dbReference>
<dbReference type="GO" id="GO:0003723">
    <property type="term" value="F:RNA binding"/>
    <property type="evidence" value="ECO:0007669"/>
    <property type="project" value="InterPro"/>
</dbReference>
<dbReference type="Gene3D" id="1.10.10.2770">
    <property type="match status" value="1"/>
</dbReference>
<evidence type="ECO:0000313" key="10">
    <source>
        <dbReference type="EMBL" id="SEP60829.1"/>
    </source>
</evidence>
<dbReference type="CDD" id="cd04171">
    <property type="entry name" value="SelB"/>
    <property type="match status" value="1"/>
</dbReference>
<evidence type="ECO:0000256" key="6">
    <source>
        <dbReference type="ARBA" id="ARBA00023134"/>
    </source>
</evidence>
<dbReference type="Pfam" id="PF09107">
    <property type="entry name" value="WHD_3rd_SelB"/>
    <property type="match status" value="1"/>
</dbReference>
<dbReference type="InterPro" id="IPR015191">
    <property type="entry name" value="SelB_WHD4"/>
</dbReference>
<evidence type="ECO:0000256" key="7">
    <source>
        <dbReference type="ARBA" id="ARBA00025526"/>
    </source>
</evidence>
<dbReference type="Pfam" id="PF03144">
    <property type="entry name" value="GTP_EFTU_D2"/>
    <property type="match status" value="1"/>
</dbReference>
<dbReference type="GO" id="GO:0003746">
    <property type="term" value="F:translation elongation factor activity"/>
    <property type="evidence" value="ECO:0007669"/>
    <property type="project" value="UniProtKB-KW"/>
</dbReference>
<keyword evidence="10" id="KW-0251">Elongation factor</keyword>
<keyword evidence="6" id="KW-0342">GTP-binding</keyword>
<organism evidence="10 11">
    <name type="scientific">Piscibacillus halophilus</name>
    <dbReference type="NCBI Taxonomy" id="571933"/>
    <lineage>
        <taxon>Bacteria</taxon>
        <taxon>Bacillati</taxon>
        <taxon>Bacillota</taxon>
        <taxon>Bacilli</taxon>
        <taxon>Bacillales</taxon>
        <taxon>Bacillaceae</taxon>
        <taxon>Piscibacillus</taxon>
    </lineage>
</organism>
<evidence type="ECO:0000256" key="2">
    <source>
        <dbReference type="ARBA" id="ARBA00015953"/>
    </source>
</evidence>
<dbReference type="PANTHER" id="PTHR43721">
    <property type="entry name" value="ELONGATION FACTOR TU-RELATED"/>
    <property type="match status" value="1"/>
</dbReference>
<dbReference type="GO" id="GO:0005525">
    <property type="term" value="F:GTP binding"/>
    <property type="evidence" value="ECO:0007669"/>
    <property type="project" value="UniProtKB-KW"/>
</dbReference>
<evidence type="ECO:0000256" key="3">
    <source>
        <dbReference type="ARBA" id="ARBA00022490"/>
    </source>
</evidence>
<dbReference type="InterPro" id="IPR050055">
    <property type="entry name" value="EF-Tu_GTPase"/>
</dbReference>